<accession>A0A7J6UZJ2</accession>
<organism evidence="1 2">
    <name type="scientific">Thalictrum thalictroides</name>
    <name type="common">Rue-anemone</name>
    <name type="synonym">Anemone thalictroides</name>
    <dbReference type="NCBI Taxonomy" id="46969"/>
    <lineage>
        <taxon>Eukaryota</taxon>
        <taxon>Viridiplantae</taxon>
        <taxon>Streptophyta</taxon>
        <taxon>Embryophyta</taxon>
        <taxon>Tracheophyta</taxon>
        <taxon>Spermatophyta</taxon>
        <taxon>Magnoliopsida</taxon>
        <taxon>Ranunculales</taxon>
        <taxon>Ranunculaceae</taxon>
        <taxon>Thalictroideae</taxon>
        <taxon>Thalictrum</taxon>
    </lineage>
</organism>
<feature type="non-terminal residue" evidence="1">
    <location>
        <position position="1"/>
    </location>
</feature>
<reference evidence="1 2" key="1">
    <citation type="submission" date="2020-06" db="EMBL/GenBank/DDBJ databases">
        <title>Transcriptomic and genomic resources for Thalictrum thalictroides and T. hernandezii: Facilitating candidate gene discovery in an emerging model plant lineage.</title>
        <authorList>
            <person name="Arias T."/>
            <person name="Riano-Pachon D.M."/>
            <person name="Di Stilio V.S."/>
        </authorList>
    </citation>
    <scope>NUCLEOTIDE SEQUENCE [LARGE SCALE GENOMIC DNA]</scope>
    <source>
        <strain evidence="2">cv. WT478/WT964</strain>
        <tissue evidence="1">Leaves</tissue>
    </source>
</reference>
<comment type="caution">
    <text evidence="1">The sequence shown here is derived from an EMBL/GenBank/DDBJ whole genome shotgun (WGS) entry which is preliminary data.</text>
</comment>
<evidence type="ECO:0000313" key="1">
    <source>
        <dbReference type="EMBL" id="KAF5178069.1"/>
    </source>
</evidence>
<dbReference type="AlphaFoldDB" id="A0A7J6UZJ2"/>
<gene>
    <name evidence="1" type="ORF">FRX31_032344</name>
</gene>
<proteinExistence type="predicted"/>
<protein>
    <submittedName>
        <fullName evidence="1">Uncharacterized protein</fullName>
    </submittedName>
</protein>
<name>A0A7J6UZJ2_THATH</name>
<dbReference type="EMBL" id="JABWDY010040516">
    <property type="protein sequence ID" value="KAF5178069.1"/>
    <property type="molecule type" value="Genomic_DNA"/>
</dbReference>
<sequence length="151" mass="17115">FRSRKVFPDLLSSSSIFFDFHLLPHLDRCVLRYRCFQPRIISSLLSTTQGSLFAIHPSLWPLSLVPDCCRSIFWCKISIFGNFSMSLMLYYDKTQHLLICISLAVTLFGYCCIGSEAEKKGNPANIQMRASLMKIFSSSSGGSLNTFQRGH</sequence>
<keyword evidence="2" id="KW-1185">Reference proteome</keyword>
<dbReference type="Proteomes" id="UP000554482">
    <property type="component" value="Unassembled WGS sequence"/>
</dbReference>
<evidence type="ECO:0000313" key="2">
    <source>
        <dbReference type="Proteomes" id="UP000554482"/>
    </source>
</evidence>